<comment type="caution">
    <text evidence="8">The sequence shown here is derived from an EMBL/GenBank/DDBJ whole genome shotgun (WGS) entry which is preliminary data.</text>
</comment>
<dbReference type="CDD" id="cd09008">
    <property type="entry name" value="MTAN"/>
    <property type="match status" value="1"/>
</dbReference>
<dbReference type="NCBIfam" id="NF004079">
    <property type="entry name" value="PRK05584.1"/>
    <property type="match status" value="1"/>
</dbReference>
<accession>A0ABX0USP5</accession>
<dbReference type="InterPro" id="IPR035994">
    <property type="entry name" value="Nucleoside_phosphorylase_sf"/>
</dbReference>
<name>A0ABX0USP5_9BACT</name>
<evidence type="ECO:0000256" key="6">
    <source>
        <dbReference type="SAM" id="SignalP"/>
    </source>
</evidence>
<keyword evidence="3" id="KW-0028">Amino-acid biosynthesis</keyword>
<evidence type="ECO:0000256" key="1">
    <source>
        <dbReference type="ARBA" id="ARBA00004945"/>
    </source>
</evidence>
<evidence type="ECO:0000256" key="2">
    <source>
        <dbReference type="ARBA" id="ARBA00011974"/>
    </source>
</evidence>
<evidence type="ECO:0000259" key="7">
    <source>
        <dbReference type="Pfam" id="PF01048"/>
    </source>
</evidence>
<feature type="signal peptide" evidence="6">
    <location>
        <begin position="1"/>
        <end position="22"/>
    </location>
</feature>
<dbReference type="Gene3D" id="3.40.50.1580">
    <property type="entry name" value="Nucleoside phosphorylase domain"/>
    <property type="match status" value="1"/>
</dbReference>
<keyword evidence="5" id="KW-0486">Methionine biosynthesis</keyword>
<dbReference type="InterPro" id="IPR010049">
    <property type="entry name" value="MTA_SAH_Nsdase"/>
</dbReference>
<protein>
    <recommendedName>
        <fullName evidence="2">adenosylhomocysteine nucleosidase</fullName>
        <ecNumber evidence="2">3.2.2.9</ecNumber>
    </recommendedName>
</protein>
<keyword evidence="6" id="KW-0732">Signal</keyword>
<dbReference type="Proteomes" id="UP001179181">
    <property type="component" value="Unassembled WGS sequence"/>
</dbReference>
<proteinExistence type="predicted"/>
<dbReference type="EMBL" id="JAASQJ010000004">
    <property type="protein sequence ID" value="NIJ54780.1"/>
    <property type="molecule type" value="Genomic_DNA"/>
</dbReference>
<dbReference type="InterPro" id="IPR000845">
    <property type="entry name" value="Nucleoside_phosphorylase_d"/>
</dbReference>
<evidence type="ECO:0000256" key="5">
    <source>
        <dbReference type="ARBA" id="ARBA00023167"/>
    </source>
</evidence>
<feature type="domain" description="Nucleoside phosphorylase" evidence="7">
    <location>
        <begin position="28"/>
        <end position="268"/>
    </location>
</feature>
<reference evidence="8 9" key="1">
    <citation type="submission" date="2020-03" db="EMBL/GenBank/DDBJ databases">
        <title>Genomic Encyclopedia of Type Strains, Phase IV (KMG-IV): sequencing the most valuable type-strain genomes for metagenomic binning, comparative biology and taxonomic classification.</title>
        <authorList>
            <person name="Goeker M."/>
        </authorList>
    </citation>
    <scope>NUCLEOTIDE SEQUENCE [LARGE SCALE GENOMIC DNA]</scope>
    <source>
        <strain evidence="8 9">DSM 102865</strain>
    </source>
</reference>
<dbReference type="SUPFAM" id="SSF53167">
    <property type="entry name" value="Purine and uridine phosphorylases"/>
    <property type="match status" value="1"/>
</dbReference>
<dbReference type="RefSeq" id="WP_167273645.1">
    <property type="nucleotide sequence ID" value="NZ_JAASQJ010000004.1"/>
</dbReference>
<dbReference type="GO" id="GO:0008782">
    <property type="term" value="F:adenosylhomocysteine nucleosidase activity"/>
    <property type="evidence" value="ECO:0007669"/>
    <property type="project" value="UniProtKB-EC"/>
</dbReference>
<sequence length="271" mass="28963">MKKLLISLLLSSLLLSSPYVVAAQDITGVLGAFPPELVLLQKKMENPKDTVISNVRFTKGKLNGRAVVLAQTGVGKVNAAITTTLMIQHFKPREIVFSGIAGGVDPALSPGDIVIGTQVGYHDFGALSDDGMKYWATKNPFTQKENPAFFSCDSALVQKAMAVSKGLKFTKVNRDEGNVAPAVKKGIIVTGDVFVSSEIVTKRLMKDLNAAATEMEGAAIAQACYLQNVPFLIIRSLSDKANHKAKADMDTFYEIAAENAATLVMAVVGEK</sequence>
<evidence type="ECO:0000256" key="3">
    <source>
        <dbReference type="ARBA" id="ARBA00022605"/>
    </source>
</evidence>
<evidence type="ECO:0000256" key="4">
    <source>
        <dbReference type="ARBA" id="ARBA00022801"/>
    </source>
</evidence>
<dbReference type="PANTHER" id="PTHR46832">
    <property type="entry name" value="5'-METHYLTHIOADENOSINE/S-ADENOSYLHOMOCYSTEINE NUCLEOSIDASE"/>
    <property type="match status" value="1"/>
</dbReference>
<dbReference type="EC" id="3.2.2.9" evidence="2"/>
<keyword evidence="9" id="KW-1185">Reference proteome</keyword>
<comment type="pathway">
    <text evidence="1">Amino-acid biosynthesis; L-methionine biosynthesis via salvage pathway; S-methyl-5-thio-alpha-D-ribose 1-phosphate from S-methyl-5'-thioadenosine (hydrolase route): step 1/2.</text>
</comment>
<evidence type="ECO:0000313" key="9">
    <source>
        <dbReference type="Proteomes" id="UP001179181"/>
    </source>
</evidence>
<dbReference type="NCBIfam" id="TIGR01704">
    <property type="entry name" value="MTA_SAH-Nsdase"/>
    <property type="match status" value="1"/>
</dbReference>
<keyword evidence="4 8" id="KW-0378">Hydrolase</keyword>
<dbReference type="Pfam" id="PF01048">
    <property type="entry name" value="PNP_UDP_1"/>
    <property type="match status" value="1"/>
</dbReference>
<evidence type="ECO:0000313" key="8">
    <source>
        <dbReference type="EMBL" id="NIJ54780.1"/>
    </source>
</evidence>
<feature type="chain" id="PRO_5045146028" description="adenosylhomocysteine nucleosidase" evidence="6">
    <location>
        <begin position="23"/>
        <end position="271"/>
    </location>
</feature>
<keyword evidence="8" id="KW-0326">Glycosidase</keyword>
<organism evidence="8 9">
    <name type="scientific">Dyadobacter arcticus</name>
    <dbReference type="NCBI Taxonomy" id="1078754"/>
    <lineage>
        <taxon>Bacteria</taxon>
        <taxon>Pseudomonadati</taxon>
        <taxon>Bacteroidota</taxon>
        <taxon>Cytophagia</taxon>
        <taxon>Cytophagales</taxon>
        <taxon>Spirosomataceae</taxon>
        <taxon>Dyadobacter</taxon>
    </lineage>
</organism>
<gene>
    <name evidence="8" type="ORF">FHS68_003967</name>
</gene>
<dbReference type="PANTHER" id="PTHR46832:SF1">
    <property type="entry name" value="5'-METHYLTHIOADENOSINE_S-ADENOSYLHOMOCYSTEINE NUCLEOSIDASE"/>
    <property type="match status" value="1"/>
</dbReference>